<organism evidence="2">
    <name type="scientific">Tuwongella immobilis</name>
    <dbReference type="NCBI Taxonomy" id="692036"/>
    <lineage>
        <taxon>Bacteria</taxon>
        <taxon>Pseudomonadati</taxon>
        <taxon>Planctomycetota</taxon>
        <taxon>Planctomycetia</taxon>
        <taxon>Gemmatales</taxon>
        <taxon>Gemmataceae</taxon>
        <taxon>Tuwongella</taxon>
    </lineage>
</organism>
<proteinExistence type="predicted"/>
<keyword evidence="1" id="KW-0812">Transmembrane</keyword>
<gene>
    <name evidence="2" type="ORF">GMBLW1_36640</name>
</gene>
<dbReference type="Proteomes" id="UP000464378">
    <property type="component" value="Chromosome"/>
</dbReference>
<keyword evidence="3" id="KW-1185">Reference proteome</keyword>
<dbReference type="InParanoid" id="A0A6C2YXB2"/>
<dbReference type="AlphaFoldDB" id="A0A6C2YXB2"/>
<evidence type="ECO:0000313" key="2">
    <source>
        <dbReference type="EMBL" id="VIP05529.1"/>
    </source>
</evidence>
<keyword evidence="1" id="KW-0472">Membrane</keyword>
<dbReference type="EMBL" id="LR586016">
    <property type="protein sequence ID" value="VIP05529.1"/>
    <property type="molecule type" value="Genomic_DNA"/>
</dbReference>
<dbReference type="KEGG" id="tim:GMBLW1_36640"/>
<feature type="transmembrane region" description="Helical" evidence="1">
    <location>
        <begin position="21"/>
        <end position="43"/>
    </location>
</feature>
<protein>
    <submittedName>
        <fullName evidence="2">Uncharacterized protein</fullName>
    </submittedName>
</protein>
<reference evidence="2" key="1">
    <citation type="submission" date="2019-04" db="EMBL/GenBank/DDBJ databases">
        <authorList>
            <consortium name="Science for Life Laboratories"/>
        </authorList>
    </citation>
    <scope>NUCLEOTIDE SEQUENCE</scope>
    <source>
        <strain evidence="2">MBLW1</strain>
    </source>
</reference>
<evidence type="ECO:0000256" key="1">
    <source>
        <dbReference type="SAM" id="Phobius"/>
    </source>
</evidence>
<name>A0A6C2YXB2_9BACT</name>
<keyword evidence="1" id="KW-1133">Transmembrane helix</keyword>
<evidence type="ECO:0000313" key="3">
    <source>
        <dbReference type="Proteomes" id="UP000464378"/>
    </source>
</evidence>
<dbReference type="EMBL" id="LR593887">
    <property type="protein sequence ID" value="VTS08414.1"/>
    <property type="molecule type" value="Genomic_DNA"/>
</dbReference>
<sequence length="157" mass="16879">MRSRDSQENVPVIGRRRLVRGVLIGCLGLLLLPCGFFGLWMAAASGSDRGSPALAAEWRDQLAQFPDPDSAKAADPSMIVVRCENGDWVFGRTQSSHGVWLRGGGTVVMRDSGGRIRAFFGHVCGGDYLPGSFGRLPDLAAFYAAVVTDGFVEHPLQ</sequence>
<accession>A0A6C2YXB2</accession>